<reference evidence="7" key="1">
    <citation type="submission" date="2011-01" db="EMBL/GenBank/DDBJ databases">
        <title>Complete sequence of chromosome of Rahnella sp. Y9602.</title>
        <authorList>
            <consortium name="US DOE Joint Genome Institute"/>
            <person name="Lucas S."/>
            <person name="Copeland A."/>
            <person name="Lapidus A."/>
            <person name="Cheng J.-F."/>
            <person name="Goodwin L."/>
            <person name="Pitluck S."/>
            <person name="Lu M."/>
            <person name="Detter J.C."/>
            <person name="Han C."/>
            <person name="Tapia R."/>
            <person name="Land M."/>
            <person name="Hauser L."/>
            <person name="Kyrpides N."/>
            <person name="Ivanova N."/>
            <person name="Ovchinnikova G."/>
            <person name="Pagani I."/>
            <person name="Sobecky P.A."/>
            <person name="Martinez R.J."/>
            <person name="Woyke T."/>
        </authorList>
    </citation>
    <scope>NUCLEOTIDE SEQUENCE [LARGE SCALE GENOMIC DNA]</scope>
    <source>
        <strain evidence="7">Y9602</strain>
    </source>
</reference>
<dbReference type="RefSeq" id="WP_013577109.1">
    <property type="nucleotide sequence ID" value="NC_015061.1"/>
</dbReference>
<evidence type="ECO:0000256" key="1">
    <source>
        <dbReference type="ARBA" id="ARBA00010164"/>
    </source>
</evidence>
<feature type="domain" description="EF-hand" evidence="4">
    <location>
        <begin position="228"/>
        <end position="263"/>
    </location>
</feature>
<dbReference type="HOGENOM" id="CLU_030167_3_0_6"/>
<evidence type="ECO:0000256" key="2">
    <source>
        <dbReference type="ARBA" id="ARBA00022679"/>
    </source>
</evidence>
<dbReference type="eggNOG" id="COG3550">
    <property type="taxonomic scope" value="Bacteria"/>
</dbReference>
<name>A0A0H3FK73_RAHSY</name>
<dbReference type="AlphaFoldDB" id="A0A0H3FK73"/>
<evidence type="ECO:0000313" key="5">
    <source>
        <dbReference type="EMBL" id="ADW75420.1"/>
    </source>
</evidence>
<dbReference type="InterPro" id="IPR012893">
    <property type="entry name" value="HipA-like_C"/>
</dbReference>
<evidence type="ECO:0000313" key="8">
    <source>
        <dbReference type="Proteomes" id="UP001598201"/>
    </source>
</evidence>
<reference evidence="6 8" key="3">
    <citation type="submission" date="2024-09" db="EMBL/GenBank/DDBJ databases">
        <title>Genomes of Rahnella.</title>
        <authorList>
            <person name="Mnguni F.C."/>
            <person name="Shin G.Y."/>
            <person name="Coutinho T."/>
        </authorList>
    </citation>
    <scope>NUCLEOTIDE SEQUENCE [LARGE SCALE GENOMIC DNA]</scope>
    <source>
        <strain evidence="6 8">20WA0057</strain>
    </source>
</reference>
<evidence type="ECO:0000313" key="6">
    <source>
        <dbReference type="EMBL" id="MFD3222039.1"/>
    </source>
</evidence>
<gene>
    <name evidence="5" type="ordered locus">Rahaq_3831</name>
    <name evidence="6" type="ORF">ACFPK4_00680</name>
</gene>
<dbReference type="GO" id="GO:0005829">
    <property type="term" value="C:cytosol"/>
    <property type="evidence" value="ECO:0007669"/>
    <property type="project" value="TreeGrafter"/>
</dbReference>
<dbReference type="Gene3D" id="1.10.1070.20">
    <property type="match status" value="1"/>
</dbReference>
<accession>A0A0H3FK73</accession>
<comment type="similarity">
    <text evidence="1">Belongs to the HipA Ser/Thr kinase family.</text>
</comment>
<dbReference type="EMBL" id="CP002505">
    <property type="protein sequence ID" value="ADW75420.1"/>
    <property type="molecule type" value="Genomic_DNA"/>
</dbReference>
<evidence type="ECO:0000256" key="3">
    <source>
        <dbReference type="ARBA" id="ARBA00022777"/>
    </source>
</evidence>
<sequence>MEKLVESVEALALYLDEQCVGVLAHYAGSRNILSFAPEYLELPISQRPVFTLTQKVRAEYLNKPLISFHKLPPVLSNLLSEGALREWMALTLKVHHDDEFPLLAYAGNNLPGGITAVPLKGGEIPGWALTSRGDKLEAVQIDVLHSTDKFSLAGVQMKFSALRQDGRFNVSTAVGGDSWIIKTPSTAHRAVPENEFSAMKLAQVIGVNIPEIKLVELRNLVNLPDIPLPDEPYAYAIRRFDRTDEGRVHTEDFAQIFQVYARNKYKGYSYDDIGRALYRVGAGGIIDIQQMARRMLANILVANGDAHLKNWTVIYPNRVDAVLSPAYDIVSTKPYVKREDGVALNMAKEKRWSVINMQTFKRWAERIGVPWSAVEVHLDEAIEIARKCWPDLLTELPMLEEHKIVLQEHWAALSTDFRF</sequence>
<protein>
    <submittedName>
        <fullName evidence="5">HipA N-terminal domain protein</fullName>
    </submittedName>
    <submittedName>
        <fullName evidence="6">Type II toxin-antitoxin system HipA family toxin</fullName>
    </submittedName>
</protein>
<evidence type="ECO:0000313" key="7">
    <source>
        <dbReference type="Proteomes" id="UP000007257"/>
    </source>
</evidence>
<dbReference type="KEGG" id="rah:Rahaq_3831"/>
<dbReference type="NCBIfam" id="TIGR03071">
    <property type="entry name" value="couple_hipA"/>
    <property type="match status" value="1"/>
</dbReference>
<proteinExistence type="inferred from homology"/>
<dbReference type="Proteomes" id="UP001598201">
    <property type="component" value="Unassembled WGS sequence"/>
</dbReference>
<keyword evidence="8" id="KW-1185">Reference proteome</keyword>
<dbReference type="PANTHER" id="PTHR37419">
    <property type="entry name" value="SERINE/THREONINE-PROTEIN KINASE TOXIN HIPA"/>
    <property type="match status" value="1"/>
</dbReference>
<keyword evidence="2" id="KW-0808">Transferase</keyword>
<dbReference type="Proteomes" id="UP000007257">
    <property type="component" value="Chromosome"/>
</dbReference>
<dbReference type="GO" id="GO:0004674">
    <property type="term" value="F:protein serine/threonine kinase activity"/>
    <property type="evidence" value="ECO:0007669"/>
    <property type="project" value="TreeGrafter"/>
</dbReference>
<dbReference type="EMBL" id="JBHUCJ010000001">
    <property type="protein sequence ID" value="MFD3222039.1"/>
    <property type="molecule type" value="Genomic_DNA"/>
</dbReference>
<dbReference type="OrthoDB" id="9805913at2"/>
<dbReference type="GO" id="GO:0005509">
    <property type="term" value="F:calcium ion binding"/>
    <property type="evidence" value="ECO:0007669"/>
    <property type="project" value="InterPro"/>
</dbReference>
<dbReference type="PROSITE" id="PS50222">
    <property type="entry name" value="EF_HAND_2"/>
    <property type="match status" value="1"/>
</dbReference>
<reference evidence="5 7" key="2">
    <citation type="journal article" date="2012" name="J. Bacteriol.">
        <title>Complete Genome Sequence of Rahnella sp. Strain Y9602, a Gammaproteobacterium Isolate from Metal- and Radionuclide-Contaminated Soil.</title>
        <authorList>
            <person name="Martinez R.J."/>
            <person name="Bruce D."/>
            <person name="Detter C."/>
            <person name="Goodwin L.A."/>
            <person name="Han J."/>
            <person name="Han C.S."/>
            <person name="Held B."/>
            <person name="Land M.L."/>
            <person name="Mikhailova N."/>
            <person name="Nolan M."/>
            <person name="Pennacchio L."/>
            <person name="Pitluck S."/>
            <person name="Tapia R."/>
            <person name="Woyke T."/>
            <person name="Sobecky P.A."/>
        </authorList>
    </citation>
    <scope>NUCLEOTIDE SEQUENCE [LARGE SCALE GENOMIC DNA]</scope>
    <source>
        <strain evidence="5 7">Y9602</strain>
    </source>
</reference>
<dbReference type="InterPro" id="IPR052028">
    <property type="entry name" value="HipA_Ser/Thr_kinase"/>
</dbReference>
<evidence type="ECO:0000259" key="4">
    <source>
        <dbReference type="PROSITE" id="PS50222"/>
    </source>
</evidence>
<dbReference type="InterPro" id="IPR017508">
    <property type="entry name" value="HipA_N1"/>
</dbReference>
<dbReference type="PANTHER" id="PTHR37419:SF1">
    <property type="entry name" value="SERINE_THREONINE-PROTEIN KINASE TOXIN HIPA"/>
    <property type="match status" value="1"/>
</dbReference>
<dbReference type="InterPro" id="IPR002048">
    <property type="entry name" value="EF_hand_dom"/>
</dbReference>
<keyword evidence="3" id="KW-0418">Kinase</keyword>
<organism evidence="5 7">
    <name type="scientific">Rahnella sp. (strain Y9602)</name>
    <dbReference type="NCBI Taxonomy" id="2703885"/>
    <lineage>
        <taxon>Bacteria</taxon>
        <taxon>Pseudomonadati</taxon>
        <taxon>Pseudomonadota</taxon>
        <taxon>Gammaproteobacteria</taxon>
        <taxon>Enterobacterales</taxon>
        <taxon>Yersiniaceae</taxon>
        <taxon>Rahnella</taxon>
    </lineage>
</organism>
<dbReference type="Pfam" id="PF13657">
    <property type="entry name" value="Couple_hipA"/>
    <property type="match status" value="1"/>
</dbReference>
<dbReference type="Pfam" id="PF07804">
    <property type="entry name" value="HipA_C"/>
    <property type="match status" value="1"/>
</dbReference>